<dbReference type="GO" id="GO:0006633">
    <property type="term" value="P:fatty acid biosynthetic process"/>
    <property type="evidence" value="ECO:0007669"/>
    <property type="project" value="UniProtKB-KW"/>
</dbReference>
<reference evidence="12 13" key="1">
    <citation type="submission" date="2019-03" db="EMBL/GenBank/DDBJ databases">
        <title>Genomic Encyclopedia of Type Strains, Phase IV (KMG-IV): sequencing the most valuable type-strain genomes for metagenomic binning, comparative biology and taxonomic classification.</title>
        <authorList>
            <person name="Goeker M."/>
        </authorList>
    </citation>
    <scope>NUCLEOTIDE SEQUENCE [LARGE SCALE GENOMIC DNA]</scope>
    <source>
        <strain evidence="12 13">LX-B</strain>
    </source>
</reference>
<evidence type="ECO:0000313" key="12">
    <source>
        <dbReference type="EMBL" id="TCL63042.1"/>
    </source>
</evidence>
<dbReference type="PANTHER" id="PTHR34069">
    <property type="entry name" value="3-OXOACYL-[ACYL-CARRIER-PROTEIN] SYNTHASE 3"/>
    <property type="match status" value="1"/>
</dbReference>
<dbReference type="CDD" id="cd00830">
    <property type="entry name" value="KAS_III"/>
    <property type="match status" value="1"/>
</dbReference>
<keyword evidence="9" id="KW-0012">Acyltransferase</keyword>
<proteinExistence type="inferred from homology"/>
<keyword evidence="6" id="KW-0276">Fatty acid metabolism</keyword>
<evidence type="ECO:0000259" key="11">
    <source>
        <dbReference type="Pfam" id="PF08545"/>
    </source>
</evidence>
<evidence type="ECO:0000256" key="9">
    <source>
        <dbReference type="ARBA" id="ARBA00023315"/>
    </source>
</evidence>
<dbReference type="SUPFAM" id="SSF53901">
    <property type="entry name" value="Thiolase-like"/>
    <property type="match status" value="1"/>
</dbReference>
<evidence type="ECO:0000313" key="13">
    <source>
        <dbReference type="Proteomes" id="UP000295008"/>
    </source>
</evidence>
<dbReference type="InterPro" id="IPR013747">
    <property type="entry name" value="ACP_syn_III_C"/>
</dbReference>
<protein>
    <submittedName>
        <fullName evidence="12">3-oxoacyl-[acyl-carrier-protein] synthase III</fullName>
    </submittedName>
</protein>
<dbReference type="InterPro" id="IPR016039">
    <property type="entry name" value="Thiolase-like"/>
</dbReference>
<comment type="similarity">
    <text evidence="2">Belongs to the thiolase-like superfamily. FabH family.</text>
</comment>
<evidence type="ECO:0000256" key="6">
    <source>
        <dbReference type="ARBA" id="ARBA00022832"/>
    </source>
</evidence>
<dbReference type="Pfam" id="PF08541">
    <property type="entry name" value="ACP_syn_III_C"/>
    <property type="match status" value="1"/>
</dbReference>
<dbReference type="Pfam" id="PF08545">
    <property type="entry name" value="ACP_syn_III"/>
    <property type="match status" value="1"/>
</dbReference>
<dbReference type="NCBIfam" id="NF006829">
    <property type="entry name" value="PRK09352.1"/>
    <property type="match status" value="1"/>
</dbReference>
<gene>
    <name evidence="12" type="ORF">EDC14_102298</name>
</gene>
<dbReference type="PANTHER" id="PTHR34069:SF2">
    <property type="entry name" value="BETA-KETOACYL-[ACYL-CARRIER-PROTEIN] SYNTHASE III"/>
    <property type="match status" value="1"/>
</dbReference>
<keyword evidence="7" id="KW-0443">Lipid metabolism</keyword>
<keyword evidence="4" id="KW-0444">Lipid biosynthesis</keyword>
<keyword evidence="5" id="KW-0808">Transferase</keyword>
<sequence length="319" mass="35076">MKEIGISSIGAAVPEKLLTNADLEKMVDTTDEWITTRTGIRERHILRPEENIYEIVTKAARMACDTIELDPDKLDFIVSSTLTPDRFSPAQACEVARELGANHGFCFDLNAACSGFVFGLAMAESLLKSRNDLSYGLVTAGEQLSRVTDYSDRSSCVLFGDGATAAVVTSDRPQHLLLCTELGSDPSMSQEVVIGGINDLLQDRRSNYYFRQNGKVVFKFAVSKIKELLETVPAKVGIKPEQIKYVIPHQANQRIIAAGKDFSIGDIEFISNIEKYGNTSSASIGLALHENWHRFQKGDYVMLIAFGGGLSWGAALIQW</sequence>
<dbReference type="GO" id="GO:0044550">
    <property type="term" value="P:secondary metabolite biosynthetic process"/>
    <property type="evidence" value="ECO:0007669"/>
    <property type="project" value="TreeGrafter"/>
</dbReference>
<dbReference type="OrthoDB" id="9815506at2"/>
<evidence type="ECO:0000259" key="10">
    <source>
        <dbReference type="Pfam" id="PF08541"/>
    </source>
</evidence>
<evidence type="ECO:0000256" key="3">
    <source>
        <dbReference type="ARBA" id="ARBA00022490"/>
    </source>
</evidence>
<dbReference type="RefSeq" id="WP_132015504.1">
    <property type="nucleotide sequence ID" value="NZ_SLUN01000022.1"/>
</dbReference>
<dbReference type="Gene3D" id="3.40.47.10">
    <property type="match status" value="1"/>
</dbReference>
<keyword evidence="8" id="KW-0275">Fatty acid biosynthesis</keyword>
<dbReference type="InterPro" id="IPR004655">
    <property type="entry name" value="FabH"/>
</dbReference>
<dbReference type="InterPro" id="IPR013751">
    <property type="entry name" value="ACP_syn_III_N"/>
</dbReference>
<comment type="pathway">
    <text evidence="1">Lipid metabolism.</text>
</comment>
<keyword evidence="13" id="KW-1185">Reference proteome</keyword>
<name>A0A4R1RC58_HYDET</name>
<evidence type="ECO:0000256" key="2">
    <source>
        <dbReference type="ARBA" id="ARBA00008642"/>
    </source>
</evidence>
<feature type="domain" description="Beta-ketoacyl-[acyl-carrier-protein] synthase III N-terminal" evidence="11">
    <location>
        <begin position="107"/>
        <end position="186"/>
    </location>
</feature>
<dbReference type="AlphaFoldDB" id="A0A4R1RC58"/>
<dbReference type="GO" id="GO:0004315">
    <property type="term" value="F:3-oxoacyl-[acyl-carrier-protein] synthase activity"/>
    <property type="evidence" value="ECO:0007669"/>
    <property type="project" value="InterPro"/>
</dbReference>
<accession>A0A4R1RC58</accession>
<evidence type="ECO:0000256" key="5">
    <source>
        <dbReference type="ARBA" id="ARBA00022679"/>
    </source>
</evidence>
<comment type="caution">
    <text evidence="12">The sequence shown here is derived from an EMBL/GenBank/DDBJ whole genome shotgun (WGS) entry which is preliminary data.</text>
</comment>
<evidence type="ECO:0000256" key="8">
    <source>
        <dbReference type="ARBA" id="ARBA00023160"/>
    </source>
</evidence>
<dbReference type="EMBL" id="SLUN01000022">
    <property type="protein sequence ID" value="TCL63042.1"/>
    <property type="molecule type" value="Genomic_DNA"/>
</dbReference>
<keyword evidence="3" id="KW-0963">Cytoplasm</keyword>
<dbReference type="Proteomes" id="UP000295008">
    <property type="component" value="Unassembled WGS sequence"/>
</dbReference>
<evidence type="ECO:0000256" key="4">
    <source>
        <dbReference type="ARBA" id="ARBA00022516"/>
    </source>
</evidence>
<feature type="domain" description="Beta-ketoacyl-[acyl-carrier-protein] synthase III C-terminal" evidence="10">
    <location>
        <begin position="235"/>
        <end position="319"/>
    </location>
</feature>
<dbReference type="NCBIfam" id="TIGR00747">
    <property type="entry name" value="fabH"/>
    <property type="match status" value="1"/>
</dbReference>
<evidence type="ECO:0000256" key="1">
    <source>
        <dbReference type="ARBA" id="ARBA00005189"/>
    </source>
</evidence>
<evidence type="ECO:0000256" key="7">
    <source>
        <dbReference type="ARBA" id="ARBA00023098"/>
    </source>
</evidence>
<organism evidence="12 13">
    <name type="scientific">Hydrogenispora ethanolica</name>
    <dbReference type="NCBI Taxonomy" id="1082276"/>
    <lineage>
        <taxon>Bacteria</taxon>
        <taxon>Bacillati</taxon>
        <taxon>Bacillota</taxon>
        <taxon>Hydrogenispora</taxon>
    </lineage>
</organism>